<dbReference type="Proteomes" id="UP000563094">
    <property type="component" value="Unassembled WGS sequence"/>
</dbReference>
<keyword evidence="1" id="KW-0812">Transmembrane</keyword>
<feature type="domain" description="PH" evidence="2">
    <location>
        <begin position="32"/>
        <end position="175"/>
    </location>
</feature>
<dbReference type="InterPro" id="IPR058916">
    <property type="entry name" value="PH_40"/>
</dbReference>
<comment type="caution">
    <text evidence="3">The sequence shown here is derived from an EMBL/GenBank/DDBJ whole genome shotgun (WGS) entry which is preliminary data.</text>
</comment>
<evidence type="ECO:0000313" key="3">
    <source>
        <dbReference type="EMBL" id="MBA9077707.1"/>
    </source>
</evidence>
<name>A0A839GS62_9BACT</name>
<keyword evidence="4" id="KW-1185">Reference proteome</keyword>
<feature type="transmembrane region" description="Helical" evidence="1">
    <location>
        <begin position="73"/>
        <end position="94"/>
    </location>
</feature>
<reference evidence="3 4" key="1">
    <citation type="submission" date="2020-08" db="EMBL/GenBank/DDBJ databases">
        <title>Genomic Encyclopedia of Type Strains, Phase IV (KMG-IV): sequencing the most valuable type-strain genomes for metagenomic binning, comparative biology and taxonomic classification.</title>
        <authorList>
            <person name="Goeker M."/>
        </authorList>
    </citation>
    <scope>NUCLEOTIDE SEQUENCE [LARGE SCALE GENOMIC DNA]</scope>
    <source>
        <strain evidence="3 4">DSM 29854</strain>
    </source>
</reference>
<protein>
    <recommendedName>
        <fullName evidence="2">PH domain-containing protein</fullName>
    </recommendedName>
</protein>
<dbReference type="RefSeq" id="WP_182513153.1">
    <property type="nucleotide sequence ID" value="NZ_JACJIQ010000008.1"/>
</dbReference>
<sequence>MLGMLFKIAAFVVVAHFVVRFLLRVFNRQGRVYYLTPARQFKLVFWSLISFWLALVMFGLLLREHTDTHLERILAIALGGILFLFSLPTLLVHFQYWRHERESALELEKDTRTALLLRPGQKYLLQQSQIRHILETRCSSKSVFWKDYGYLTLTLQDGRAVTITSLLIDLNQLKALWPYVPLQTRTKWVCFL</sequence>
<keyword evidence="1" id="KW-1133">Transmembrane helix</keyword>
<feature type="transmembrane region" description="Helical" evidence="1">
    <location>
        <begin position="6"/>
        <end position="23"/>
    </location>
</feature>
<gene>
    <name evidence="3" type="ORF">FHS90_002425</name>
</gene>
<dbReference type="Pfam" id="PF26566">
    <property type="entry name" value="PH_40"/>
    <property type="match status" value="1"/>
</dbReference>
<organism evidence="3 4">
    <name type="scientific">Rufibacter quisquiliarum</name>
    <dbReference type="NCBI Taxonomy" id="1549639"/>
    <lineage>
        <taxon>Bacteria</taxon>
        <taxon>Pseudomonadati</taxon>
        <taxon>Bacteroidota</taxon>
        <taxon>Cytophagia</taxon>
        <taxon>Cytophagales</taxon>
        <taxon>Hymenobacteraceae</taxon>
        <taxon>Rufibacter</taxon>
    </lineage>
</organism>
<dbReference type="AlphaFoldDB" id="A0A839GS62"/>
<proteinExistence type="predicted"/>
<evidence type="ECO:0000259" key="2">
    <source>
        <dbReference type="Pfam" id="PF26566"/>
    </source>
</evidence>
<dbReference type="EMBL" id="JACJIQ010000008">
    <property type="protein sequence ID" value="MBA9077707.1"/>
    <property type="molecule type" value="Genomic_DNA"/>
</dbReference>
<feature type="transmembrane region" description="Helical" evidence="1">
    <location>
        <begin position="43"/>
        <end position="61"/>
    </location>
</feature>
<keyword evidence="1" id="KW-0472">Membrane</keyword>
<evidence type="ECO:0000313" key="4">
    <source>
        <dbReference type="Proteomes" id="UP000563094"/>
    </source>
</evidence>
<evidence type="ECO:0000256" key="1">
    <source>
        <dbReference type="SAM" id="Phobius"/>
    </source>
</evidence>
<accession>A0A839GS62</accession>